<sequence>MPTRPSRKRRREAESTEEESLLEVSNPVAPISERQRRAENRQRDRLMEELQQNESRELQANATAVVQDGQERTEQQNEPYNQAHAELPAPAEPTRQRRESTSARTMNPLGNWEEFARALLNARPAVPTYGGADHEDPTKYLLRCDDYVATYNIAAADQLPMLQEGLTGEAKSWWSCYRIMEVECAKFKELLRNRWDSPSTRTALLTKLYGDKQGVTESISMFLENKYRLFQRLRPNDSEAEKISAIISLLRPSIRRFVKLQHVKDYAALFSRAIDVERDEEEERAEERELNERRADKGERGPPRIDNYSGKEIEFDRFISLLHPAPLQSCLPDKRR</sequence>
<organism evidence="2 3">
    <name type="scientific">Trichogramma kaykai</name>
    <dbReference type="NCBI Taxonomy" id="54128"/>
    <lineage>
        <taxon>Eukaryota</taxon>
        <taxon>Metazoa</taxon>
        <taxon>Ecdysozoa</taxon>
        <taxon>Arthropoda</taxon>
        <taxon>Hexapoda</taxon>
        <taxon>Insecta</taxon>
        <taxon>Pterygota</taxon>
        <taxon>Neoptera</taxon>
        <taxon>Endopterygota</taxon>
        <taxon>Hymenoptera</taxon>
        <taxon>Apocrita</taxon>
        <taxon>Proctotrupomorpha</taxon>
        <taxon>Chalcidoidea</taxon>
        <taxon>Trichogrammatidae</taxon>
        <taxon>Trichogramma</taxon>
    </lineage>
</organism>
<comment type="caution">
    <text evidence="2">The sequence shown here is derived from an EMBL/GenBank/DDBJ whole genome shotgun (WGS) entry which is preliminary data.</text>
</comment>
<protein>
    <recommendedName>
        <fullName evidence="4">Retrotransposon gag domain-containing protein</fullName>
    </recommendedName>
</protein>
<keyword evidence="3" id="KW-1185">Reference proteome</keyword>
<name>A0ABD2WJR1_9HYME</name>
<feature type="region of interest" description="Disordered" evidence="1">
    <location>
        <begin position="1"/>
        <end position="104"/>
    </location>
</feature>
<dbReference type="InterPro" id="IPR023263">
    <property type="entry name" value="Arc"/>
</dbReference>
<dbReference type="AlphaFoldDB" id="A0ABD2WJR1"/>
<reference evidence="2 3" key="1">
    <citation type="journal article" date="2024" name="bioRxiv">
        <title>A reference genome for Trichogramma kaykai: A tiny desert-dwelling parasitoid wasp with competing sex-ratio distorters.</title>
        <authorList>
            <person name="Culotta J."/>
            <person name="Lindsey A.R."/>
        </authorList>
    </citation>
    <scope>NUCLEOTIDE SEQUENCE [LARGE SCALE GENOMIC DNA]</scope>
    <source>
        <strain evidence="2 3">KSX58</strain>
    </source>
</reference>
<dbReference type="EMBL" id="JBJJXI010000100">
    <property type="protein sequence ID" value="KAL3393253.1"/>
    <property type="molecule type" value="Genomic_DNA"/>
</dbReference>
<accession>A0ABD2WJR1</accession>
<gene>
    <name evidence="2" type="ORF">TKK_012486</name>
</gene>
<feature type="compositionally biased region" description="Basic residues" evidence="1">
    <location>
        <begin position="1"/>
        <end position="10"/>
    </location>
</feature>
<evidence type="ECO:0008006" key="4">
    <source>
        <dbReference type="Google" id="ProtNLM"/>
    </source>
</evidence>
<feature type="compositionally biased region" description="Polar residues" evidence="1">
    <location>
        <begin position="50"/>
        <end position="64"/>
    </location>
</feature>
<dbReference type="PANTHER" id="PTHR15962:SF0">
    <property type="entry name" value="ACTIVITY-REGULATED CYTOSKELETON-ASSOCIATED PROTEIN"/>
    <property type="match status" value="1"/>
</dbReference>
<evidence type="ECO:0000313" key="3">
    <source>
        <dbReference type="Proteomes" id="UP001627154"/>
    </source>
</evidence>
<feature type="compositionally biased region" description="Basic and acidic residues" evidence="1">
    <location>
        <begin position="285"/>
        <end position="308"/>
    </location>
</feature>
<feature type="region of interest" description="Disordered" evidence="1">
    <location>
        <begin position="281"/>
        <end position="308"/>
    </location>
</feature>
<evidence type="ECO:0000256" key="1">
    <source>
        <dbReference type="SAM" id="MobiDB-lite"/>
    </source>
</evidence>
<dbReference type="Proteomes" id="UP001627154">
    <property type="component" value="Unassembled WGS sequence"/>
</dbReference>
<proteinExistence type="predicted"/>
<evidence type="ECO:0000313" key="2">
    <source>
        <dbReference type="EMBL" id="KAL3393253.1"/>
    </source>
</evidence>
<feature type="compositionally biased region" description="Basic and acidic residues" evidence="1">
    <location>
        <begin position="33"/>
        <end position="48"/>
    </location>
</feature>
<dbReference type="PANTHER" id="PTHR15962">
    <property type="entry name" value="ACTIVITY-REGULATED CYTOSKELETON-ASSOCIATED PROTEIN"/>
    <property type="match status" value="1"/>
</dbReference>